<comment type="similarity">
    <text evidence="6">Belongs to the peptidase M48 family.</text>
</comment>
<dbReference type="Pfam" id="PF01435">
    <property type="entry name" value="Peptidase_M48"/>
    <property type="match status" value="1"/>
</dbReference>
<evidence type="ECO:0000256" key="7">
    <source>
        <dbReference type="SAM" id="Phobius"/>
    </source>
</evidence>
<evidence type="ECO:0000256" key="1">
    <source>
        <dbReference type="ARBA" id="ARBA00022670"/>
    </source>
</evidence>
<evidence type="ECO:0000256" key="5">
    <source>
        <dbReference type="ARBA" id="ARBA00023049"/>
    </source>
</evidence>
<dbReference type="CDD" id="cd07326">
    <property type="entry name" value="M56_BlaR1_MecR1_like"/>
    <property type="match status" value="1"/>
</dbReference>
<keyword evidence="7" id="KW-0812">Transmembrane</keyword>
<evidence type="ECO:0000256" key="6">
    <source>
        <dbReference type="RuleBase" id="RU003983"/>
    </source>
</evidence>
<evidence type="ECO:0000256" key="2">
    <source>
        <dbReference type="ARBA" id="ARBA00022723"/>
    </source>
</evidence>
<evidence type="ECO:0000256" key="3">
    <source>
        <dbReference type="ARBA" id="ARBA00022801"/>
    </source>
</evidence>
<dbReference type="Gene3D" id="3.30.2010.10">
    <property type="entry name" value="Metalloproteases ('zincins'), catalytic domain"/>
    <property type="match status" value="1"/>
</dbReference>
<keyword evidence="10" id="KW-1185">Reference proteome</keyword>
<keyword evidence="5 6" id="KW-0482">Metalloprotease</keyword>
<gene>
    <name evidence="9" type="ORF">Q2100_04450</name>
</gene>
<feature type="transmembrane region" description="Helical" evidence="7">
    <location>
        <begin position="90"/>
        <end position="111"/>
    </location>
</feature>
<proteinExistence type="inferred from homology"/>
<protein>
    <submittedName>
        <fullName evidence="9">M56 family metallopeptidase</fullName>
    </submittedName>
</protein>
<feature type="domain" description="Peptidase M48" evidence="8">
    <location>
        <begin position="122"/>
        <end position="210"/>
    </location>
</feature>
<feature type="transmembrane region" description="Helical" evidence="7">
    <location>
        <begin position="37"/>
        <end position="62"/>
    </location>
</feature>
<comment type="caution">
    <text evidence="9">The sequence shown here is derived from an EMBL/GenBank/DDBJ whole genome shotgun (WGS) entry which is preliminary data.</text>
</comment>
<comment type="cofactor">
    <cofactor evidence="6">
        <name>Zn(2+)</name>
        <dbReference type="ChEBI" id="CHEBI:29105"/>
    </cofactor>
    <text evidence="6">Binds 1 zinc ion per subunit.</text>
</comment>
<name>A0ABT8UCW8_9MYCO</name>
<keyword evidence="3 6" id="KW-0378">Hydrolase</keyword>
<keyword evidence="2" id="KW-0479">Metal-binding</keyword>
<keyword evidence="4 6" id="KW-0862">Zinc</keyword>
<evidence type="ECO:0000313" key="10">
    <source>
        <dbReference type="Proteomes" id="UP001168823"/>
    </source>
</evidence>
<evidence type="ECO:0000256" key="4">
    <source>
        <dbReference type="ARBA" id="ARBA00022833"/>
    </source>
</evidence>
<dbReference type="RefSeq" id="WP_302912984.1">
    <property type="nucleotide sequence ID" value="NZ_JAUMSQ010000017.1"/>
</dbReference>
<accession>A0ABT8UCW8</accession>
<dbReference type="InterPro" id="IPR001915">
    <property type="entry name" value="Peptidase_M48"/>
</dbReference>
<dbReference type="Proteomes" id="UP001168823">
    <property type="component" value="Unassembled WGS sequence"/>
</dbReference>
<organism evidence="9 10">
    <name type="scientific">Mycolicibacterium arseniciresistens</name>
    <dbReference type="NCBI Taxonomy" id="3062257"/>
    <lineage>
        <taxon>Bacteria</taxon>
        <taxon>Bacillati</taxon>
        <taxon>Actinomycetota</taxon>
        <taxon>Actinomycetes</taxon>
        <taxon>Mycobacteriales</taxon>
        <taxon>Mycobacteriaceae</taxon>
        <taxon>Mycolicibacterium</taxon>
    </lineage>
</organism>
<reference evidence="9" key="1">
    <citation type="submission" date="2023-07" db="EMBL/GenBank/DDBJ databases">
        <title>Mycolicibacterium sp. nov., a novel bacterial species.</title>
        <authorList>
            <person name="Cao Y."/>
        </authorList>
    </citation>
    <scope>NUCLEOTIDE SEQUENCE</scope>
    <source>
        <strain evidence="9">KC 300</strain>
    </source>
</reference>
<evidence type="ECO:0000259" key="8">
    <source>
        <dbReference type="Pfam" id="PF01435"/>
    </source>
</evidence>
<sequence length="306" mass="31800">MTTGLWLLVYGAVLTWLAPPLLRRLTAAGISPHMGVAAWLTAVVAAVLAWIGALALIIVAALEGVRDSSALTLCLELFGVSDHTGLPGQFGTIALIVAGLLTSIVVIARVGRSIAGLRSRSREHAHAARLIGRPTERPGVVVVEARRPAAYCVLGRPNAIVITSAALDSLDSRQLAAVLAHENAHIAGRHHQILLVLRALAANLPRLTLFGSAAESVAALLEMCADDSAARRVGTRPLLSGLLTLAGTHAPLPEGLAAAATAVATRALRLATPAPRSAQWRQRLGLAATMTATLTAPALIELLCHH</sequence>
<feature type="transmembrane region" description="Helical" evidence="7">
    <location>
        <begin position="6"/>
        <end position="25"/>
    </location>
</feature>
<evidence type="ECO:0000313" key="9">
    <source>
        <dbReference type="EMBL" id="MDO3634991.1"/>
    </source>
</evidence>
<keyword evidence="1 6" id="KW-0645">Protease</keyword>
<dbReference type="EMBL" id="JAUMSQ010000017">
    <property type="protein sequence ID" value="MDO3634991.1"/>
    <property type="molecule type" value="Genomic_DNA"/>
</dbReference>
<keyword evidence="7" id="KW-1133">Transmembrane helix</keyword>
<keyword evidence="7" id="KW-0472">Membrane</keyword>